<dbReference type="PANTHER" id="PTHR39639:SF1">
    <property type="entry name" value="DUF262 DOMAIN-CONTAINING PROTEIN"/>
    <property type="match status" value="1"/>
</dbReference>
<evidence type="ECO:0000259" key="2">
    <source>
        <dbReference type="Pfam" id="PF03235"/>
    </source>
</evidence>
<proteinExistence type="predicted"/>
<feature type="compositionally biased region" description="Polar residues" evidence="1">
    <location>
        <begin position="1"/>
        <end position="10"/>
    </location>
</feature>
<gene>
    <name evidence="3" type="ORF">WJT86_05695</name>
</gene>
<comment type="caution">
    <text evidence="3">The sequence shown here is derived from an EMBL/GenBank/DDBJ whole genome shotgun (WGS) entry which is preliminary data.</text>
</comment>
<dbReference type="Proteomes" id="UP001418637">
    <property type="component" value="Unassembled WGS sequence"/>
</dbReference>
<evidence type="ECO:0000313" key="4">
    <source>
        <dbReference type="Proteomes" id="UP001418637"/>
    </source>
</evidence>
<dbReference type="InterPro" id="IPR004919">
    <property type="entry name" value="GmrSD_N"/>
</dbReference>
<dbReference type="EMBL" id="JBBYXI010000002">
    <property type="protein sequence ID" value="MEN3930556.1"/>
    <property type="molecule type" value="Genomic_DNA"/>
</dbReference>
<evidence type="ECO:0000313" key="3">
    <source>
        <dbReference type="EMBL" id="MEN3930556.1"/>
    </source>
</evidence>
<name>A0ABV0BJV7_9HYPH</name>
<feature type="region of interest" description="Disordered" evidence="1">
    <location>
        <begin position="1"/>
        <end position="35"/>
    </location>
</feature>
<reference evidence="3 4" key="1">
    <citation type="submission" date="2024-04" db="EMBL/GenBank/DDBJ databases">
        <title>A novel species isolated from cricket.</title>
        <authorList>
            <person name="Wang H.-C."/>
        </authorList>
    </citation>
    <scope>NUCLEOTIDE SEQUENCE [LARGE SCALE GENOMIC DNA]</scope>
    <source>
        <strain evidence="3 4">WL0021</strain>
    </source>
</reference>
<organism evidence="3 4">
    <name type="scientific">Hohaiivirga grylli</name>
    <dbReference type="NCBI Taxonomy" id="3133970"/>
    <lineage>
        <taxon>Bacteria</taxon>
        <taxon>Pseudomonadati</taxon>
        <taxon>Pseudomonadota</taxon>
        <taxon>Alphaproteobacteria</taxon>
        <taxon>Hyphomicrobiales</taxon>
        <taxon>Methylobacteriaceae</taxon>
        <taxon>Hohaiivirga</taxon>
    </lineage>
</organism>
<evidence type="ECO:0000256" key="1">
    <source>
        <dbReference type="SAM" id="MobiDB-lite"/>
    </source>
</evidence>
<sequence length="373" mass="43709">MTEVEYSTQDFFDEIAKQEKEEQEMEDSNESPPSDIVAYNELRSGADFFRMYEEKDLVIKPDFQRDVVWNSNDQTRFIDSLIKQLPIPSMCFAYDAKHNEWIVIDGLQRISTIIRFLGCEDWKLSKLMDVDEILHNQKPITFKNANPRTELRKVFQKVQNQTIPVNVLRCDFTKKSHNEYLFTIFHRLNSGGIKLNNQEIRNCIYSGTFNQMLRDLDLNPDWRLINNLKEKENYRFAKQEAILRFFAFHYTRDQYNGSISKFLNNYMADYRHAEQSCIDRHTSLFNRVVSVLSTKILTERPVSRFPNTIIETTMIGIASNLEHLEEAPEAHCKSLFSKLRSHESISQANLAEGLSKKEKVASRLNASIDIFSE</sequence>
<accession>A0ABV0BJV7</accession>
<dbReference type="RefSeq" id="WP_346336561.1">
    <property type="nucleotide sequence ID" value="NZ_JBBYXI010000002.1"/>
</dbReference>
<dbReference type="Pfam" id="PF03235">
    <property type="entry name" value="GmrSD_N"/>
    <property type="match status" value="1"/>
</dbReference>
<protein>
    <submittedName>
        <fullName evidence="3">DUF262 domain-containing protein</fullName>
    </submittedName>
</protein>
<keyword evidence="4" id="KW-1185">Reference proteome</keyword>
<feature type="domain" description="GmrSD restriction endonucleases N-terminal" evidence="2">
    <location>
        <begin position="48"/>
        <end position="205"/>
    </location>
</feature>
<dbReference type="PANTHER" id="PTHR39639">
    <property type="entry name" value="CHROMOSOME 16, WHOLE GENOME SHOTGUN SEQUENCE"/>
    <property type="match status" value="1"/>
</dbReference>